<feature type="compositionally biased region" description="Acidic residues" evidence="4">
    <location>
        <begin position="200"/>
        <end position="227"/>
    </location>
</feature>
<gene>
    <name evidence="3 6" type="primary">rimP</name>
    <name evidence="6" type="ORF">JL106_01105</name>
</gene>
<feature type="domain" description="Ribosome maturation factor RimP N-terminal" evidence="5">
    <location>
        <begin position="36"/>
        <end position="112"/>
    </location>
</feature>
<evidence type="ECO:0000256" key="3">
    <source>
        <dbReference type="HAMAP-Rule" id="MF_01077"/>
    </source>
</evidence>
<dbReference type="InterPro" id="IPR035956">
    <property type="entry name" value="RimP_N_sf"/>
</dbReference>
<accession>A0A938YDJ1</accession>
<evidence type="ECO:0000259" key="5">
    <source>
        <dbReference type="Pfam" id="PF02576"/>
    </source>
</evidence>
<keyword evidence="7" id="KW-1185">Reference proteome</keyword>
<keyword evidence="2 3" id="KW-0690">Ribosome biogenesis</keyword>
<dbReference type="InterPro" id="IPR028998">
    <property type="entry name" value="RimP_C"/>
</dbReference>
<evidence type="ECO:0000256" key="4">
    <source>
        <dbReference type="SAM" id="MobiDB-lite"/>
    </source>
</evidence>
<organism evidence="6 7">
    <name type="scientific">Nakamurella leprariae</name>
    <dbReference type="NCBI Taxonomy" id="2803911"/>
    <lineage>
        <taxon>Bacteria</taxon>
        <taxon>Bacillati</taxon>
        <taxon>Actinomycetota</taxon>
        <taxon>Actinomycetes</taxon>
        <taxon>Nakamurellales</taxon>
        <taxon>Nakamurellaceae</taxon>
        <taxon>Nakamurella</taxon>
    </lineage>
</organism>
<comment type="function">
    <text evidence="3">Required for maturation of 30S ribosomal subunits.</text>
</comment>
<evidence type="ECO:0000313" key="6">
    <source>
        <dbReference type="EMBL" id="MBM9465875.1"/>
    </source>
</evidence>
<feature type="region of interest" description="Disordered" evidence="4">
    <location>
        <begin position="1"/>
        <end position="31"/>
    </location>
</feature>
<reference evidence="6" key="1">
    <citation type="submission" date="2021-01" db="EMBL/GenBank/DDBJ databases">
        <title>YIM 132084 draft genome.</title>
        <authorList>
            <person name="An D."/>
        </authorList>
    </citation>
    <scope>NUCLEOTIDE SEQUENCE</scope>
    <source>
        <strain evidence="6">YIM 132084</strain>
    </source>
</reference>
<name>A0A938YDJ1_9ACTN</name>
<comment type="subcellular location">
    <subcellularLocation>
        <location evidence="3">Cytoplasm</location>
    </subcellularLocation>
</comment>
<dbReference type="SUPFAM" id="SSF75420">
    <property type="entry name" value="YhbC-like, N-terminal domain"/>
    <property type="match status" value="1"/>
</dbReference>
<protein>
    <recommendedName>
        <fullName evidence="3">Ribosome maturation factor RimP</fullName>
    </recommendedName>
</protein>
<dbReference type="RefSeq" id="WP_205258833.1">
    <property type="nucleotide sequence ID" value="NZ_JAERWK010000002.1"/>
</dbReference>
<feature type="compositionally biased region" description="Gly residues" evidence="4">
    <location>
        <begin position="14"/>
        <end position="24"/>
    </location>
</feature>
<dbReference type="CDD" id="cd01734">
    <property type="entry name" value="YlxS_C"/>
    <property type="match status" value="1"/>
</dbReference>
<dbReference type="PANTHER" id="PTHR33867">
    <property type="entry name" value="RIBOSOME MATURATION FACTOR RIMP"/>
    <property type="match status" value="1"/>
</dbReference>
<proteinExistence type="inferred from homology"/>
<dbReference type="GO" id="GO:0005829">
    <property type="term" value="C:cytosol"/>
    <property type="evidence" value="ECO:0007669"/>
    <property type="project" value="TreeGrafter"/>
</dbReference>
<dbReference type="Proteomes" id="UP000663792">
    <property type="component" value="Unassembled WGS sequence"/>
</dbReference>
<dbReference type="GO" id="GO:0006412">
    <property type="term" value="P:translation"/>
    <property type="evidence" value="ECO:0007669"/>
    <property type="project" value="TreeGrafter"/>
</dbReference>
<dbReference type="Pfam" id="PF02576">
    <property type="entry name" value="RimP_N"/>
    <property type="match status" value="1"/>
</dbReference>
<keyword evidence="1 3" id="KW-0963">Cytoplasm</keyword>
<dbReference type="NCBIfam" id="NF000930">
    <property type="entry name" value="PRK00092.2-2"/>
    <property type="match status" value="1"/>
</dbReference>
<feature type="region of interest" description="Disordered" evidence="4">
    <location>
        <begin position="197"/>
        <end position="252"/>
    </location>
</feature>
<dbReference type="Gene3D" id="3.30.300.70">
    <property type="entry name" value="RimP-like superfamily, N-terminal"/>
    <property type="match status" value="1"/>
</dbReference>
<comment type="caution">
    <text evidence="6">The sequence shown here is derived from an EMBL/GenBank/DDBJ whole genome shotgun (WGS) entry which is preliminary data.</text>
</comment>
<evidence type="ECO:0000313" key="7">
    <source>
        <dbReference type="Proteomes" id="UP000663792"/>
    </source>
</evidence>
<dbReference type="InterPro" id="IPR003728">
    <property type="entry name" value="Ribosome_maturation_RimP"/>
</dbReference>
<evidence type="ECO:0000256" key="1">
    <source>
        <dbReference type="ARBA" id="ARBA00022490"/>
    </source>
</evidence>
<sequence>MSQRGPAGNSSGREGAGTPGGTSGPGRRDAELWSLAERVAAERGFDLEDVTVVAAGRRRLVRLVIDRDGGVELDAAAEVSRALSAALDEAEQSGTDPMGGAPYTLEVTSPGIGRPLTLPRHFRRARGRMVAFRRVDGTTLTARVAGADDEHVQVLTGCDGLQPDTVALADIERAVVEVEFSPVPAAVAQALGLTPASEPVDLDDTELDDTEVDDTDHDSADLGEDSDVSGSDPAAPTGPADRSGGSATGGTR</sequence>
<dbReference type="HAMAP" id="MF_01077">
    <property type="entry name" value="RimP"/>
    <property type="match status" value="1"/>
</dbReference>
<comment type="similarity">
    <text evidence="3">Belongs to the RimP family.</text>
</comment>
<dbReference type="GO" id="GO:0000028">
    <property type="term" value="P:ribosomal small subunit assembly"/>
    <property type="evidence" value="ECO:0007669"/>
    <property type="project" value="TreeGrafter"/>
</dbReference>
<dbReference type="PANTHER" id="PTHR33867:SF1">
    <property type="entry name" value="RIBOSOME MATURATION FACTOR RIMP"/>
    <property type="match status" value="1"/>
</dbReference>
<dbReference type="InterPro" id="IPR028989">
    <property type="entry name" value="RimP_N"/>
</dbReference>
<dbReference type="AlphaFoldDB" id="A0A938YDJ1"/>
<evidence type="ECO:0000256" key="2">
    <source>
        <dbReference type="ARBA" id="ARBA00022517"/>
    </source>
</evidence>
<dbReference type="EMBL" id="JAERWK010000002">
    <property type="protein sequence ID" value="MBM9465875.1"/>
    <property type="molecule type" value="Genomic_DNA"/>
</dbReference>